<evidence type="ECO:0000256" key="1">
    <source>
        <dbReference type="ARBA" id="ARBA00022574"/>
    </source>
</evidence>
<dbReference type="PANTHER" id="PTHR44324:SF4">
    <property type="entry name" value="WD40 REPEAT DOMAIN 95"/>
    <property type="match status" value="1"/>
</dbReference>
<evidence type="ECO:0000256" key="3">
    <source>
        <dbReference type="PROSITE-ProRule" id="PRU00221"/>
    </source>
</evidence>
<dbReference type="Pfam" id="PF00400">
    <property type="entry name" value="WD40"/>
    <property type="match status" value="4"/>
</dbReference>
<dbReference type="InterPro" id="IPR011992">
    <property type="entry name" value="EF-hand-dom_pair"/>
</dbReference>
<dbReference type="Gene3D" id="2.130.10.10">
    <property type="entry name" value="YVTN repeat-like/Quinoprotein amine dehydrogenase"/>
    <property type="match status" value="3"/>
</dbReference>
<proteinExistence type="predicted"/>
<dbReference type="InterPro" id="IPR019775">
    <property type="entry name" value="WD40_repeat_CS"/>
</dbReference>
<dbReference type="InterPro" id="IPR001680">
    <property type="entry name" value="WD40_rpt"/>
</dbReference>
<feature type="domain" description="EF-hand" evidence="5">
    <location>
        <begin position="149"/>
        <end position="184"/>
    </location>
</feature>
<dbReference type="PROSITE" id="PS50082">
    <property type="entry name" value="WD_REPEATS_2"/>
    <property type="match status" value="4"/>
</dbReference>
<gene>
    <name evidence="7" type="primary">wdr95</name>
</gene>
<dbReference type="InterPro" id="IPR002048">
    <property type="entry name" value="EF_hand_dom"/>
</dbReference>
<feature type="repeat" description="WD" evidence="3">
    <location>
        <begin position="723"/>
        <end position="755"/>
    </location>
</feature>
<evidence type="ECO:0000256" key="4">
    <source>
        <dbReference type="SAM" id="MobiDB-lite"/>
    </source>
</evidence>
<feature type="compositionally biased region" description="Polar residues" evidence="4">
    <location>
        <begin position="9"/>
        <end position="25"/>
    </location>
</feature>
<dbReference type="InterPro" id="IPR051242">
    <property type="entry name" value="WD-EF-hand_domain"/>
</dbReference>
<dbReference type="OrthoDB" id="5980302at2759"/>
<keyword evidence="1 3" id="KW-0853">WD repeat</keyword>
<dbReference type="SUPFAM" id="SSF47473">
    <property type="entry name" value="EF-hand"/>
    <property type="match status" value="1"/>
</dbReference>
<dbReference type="SMART" id="SM00320">
    <property type="entry name" value="WD40"/>
    <property type="match status" value="8"/>
</dbReference>
<name>A0A9W2Y758_BETSP</name>
<dbReference type="Proteomes" id="UP000515150">
    <property type="component" value="Chromosome 13"/>
</dbReference>
<keyword evidence="2" id="KW-0677">Repeat</keyword>
<dbReference type="GeneID" id="114868073"/>
<evidence type="ECO:0000256" key="2">
    <source>
        <dbReference type="ARBA" id="ARBA00022737"/>
    </source>
</evidence>
<dbReference type="PANTHER" id="PTHR44324">
    <property type="entry name" value="WD40 REPEAT DOMAIN 95"/>
    <property type="match status" value="1"/>
</dbReference>
<accession>A0A9W2Y758</accession>
<feature type="repeat" description="WD" evidence="3">
    <location>
        <begin position="620"/>
        <end position="661"/>
    </location>
</feature>
<dbReference type="PROSITE" id="PS50294">
    <property type="entry name" value="WD_REPEATS_REGION"/>
    <property type="match status" value="2"/>
</dbReference>
<organism evidence="6 7">
    <name type="scientific">Betta splendens</name>
    <name type="common">Siamese fighting fish</name>
    <dbReference type="NCBI Taxonomy" id="158456"/>
    <lineage>
        <taxon>Eukaryota</taxon>
        <taxon>Metazoa</taxon>
        <taxon>Chordata</taxon>
        <taxon>Craniata</taxon>
        <taxon>Vertebrata</taxon>
        <taxon>Euteleostomi</taxon>
        <taxon>Actinopterygii</taxon>
        <taxon>Neopterygii</taxon>
        <taxon>Teleostei</taxon>
        <taxon>Neoteleostei</taxon>
        <taxon>Acanthomorphata</taxon>
        <taxon>Anabantaria</taxon>
        <taxon>Anabantiformes</taxon>
        <taxon>Anabantoidei</taxon>
        <taxon>Osphronemidae</taxon>
        <taxon>Betta</taxon>
    </lineage>
</organism>
<dbReference type="InterPro" id="IPR020472">
    <property type="entry name" value="WD40_PAC1"/>
</dbReference>
<dbReference type="PROSITE" id="PS50222">
    <property type="entry name" value="EF_HAND_2"/>
    <property type="match status" value="1"/>
</dbReference>
<reference evidence="7" key="1">
    <citation type="submission" date="2025-08" db="UniProtKB">
        <authorList>
            <consortium name="RefSeq"/>
        </authorList>
    </citation>
    <scope>IDENTIFICATION</scope>
</reference>
<dbReference type="AlphaFoldDB" id="A0A9W2Y758"/>
<dbReference type="RefSeq" id="XP_055369874.1">
    <property type="nucleotide sequence ID" value="XM_055513899.1"/>
</dbReference>
<dbReference type="SUPFAM" id="SSF50978">
    <property type="entry name" value="WD40 repeat-like"/>
    <property type="match status" value="2"/>
</dbReference>
<evidence type="ECO:0000313" key="7">
    <source>
        <dbReference type="RefSeq" id="XP_055369874.1"/>
    </source>
</evidence>
<dbReference type="GO" id="GO:0005509">
    <property type="term" value="F:calcium ion binding"/>
    <property type="evidence" value="ECO:0007669"/>
    <property type="project" value="InterPro"/>
</dbReference>
<sequence>MSLGKRVRSSSSQGRLQTQQVSSIISDLGATAEGMSPTSRSGRWDEEAPRVKFHEDRKDQPQWLVQELLRQNRRRHTVTLGDKPQIIRQQHHSIDLTHRLCSLKLDEISLDDLQKLKLAFEEFEAGGLRCMDEKSFERVVKTCLGLTNSSNAHIQSLFKKIDYSGQGRISWGQFCSHMLHEYKQKEESRRRSRQVALALPATVKTQGSGVPIVNIHSTPDGAIVTMREDGAMCFWSPELKPQRTKHMFNEGPTNRKSKWASDFTVMPEYNKLLIATGDRELQLYELYTLEAYCQISALDAVPLTVDYSYTGSDKCCILYGDMEGCVTVILISSVGDTLRLWNKLAKTENIPNVTIDTAVLSPNVTFVRWKVHRDWVTQAKYFPGFQAVVSSSNEDSSSLVIGRVLPLTDAEQQLNEIREACYEGRTKKVQLSWTPQVRASGDQTVFSVYKGVTTFDLCHKHSLLVTGGRDRLVRTWNPHCSGKATGVLKGHCAPVVYLCISSEDSQLFSVSIDNTVKIWDVQDQCCLFTADPKASRIHGDISACSYVPAMKSLFIAADCVAVLSLKIRQQLCSRLTVSHNDPVICCGYSEEFRQVVSCTERSVVKVWDFDTGCQVLEFGGTDDLSSITCMTFDLRGRRLITGGKDGCLKIWNFNTGQCLKTLKKVSPADGGCHELCACIFLKVHSNCFVMSVGRDRKIDIYPDVPEDLRRLQEPQPPWQDDRGRGHREDILCVEHCPPSLLATGAYDGEIIVWNVVSGCIQSRFVSPPPAEYQNIQGLDSSVTSLIFVKLQQFPSASLLICSGAVGFLNLWNVHDGGTFVSSFQASRFHQKITKLAKSEKDTLLCAADQIGYVFIYDMETFAPEQQSPTGCRSLTVIKWCLPRLLTTPCASGAHVENSSGPLGRARAGACTCRRPGRIPPSPTRCSLILRARPAQTRTFLVSSVLTGLRLMEVNWSCRYTISSGFLQNPSVTAASRKIKGRLYPEERWHTNNAVILRSHRAPA</sequence>
<protein>
    <submittedName>
        <fullName evidence="7">WD repeat-containing protein on Y chromosome isoform X1</fullName>
    </submittedName>
</protein>
<feature type="repeat" description="WD" evidence="3">
    <location>
        <begin position="576"/>
        <end position="617"/>
    </location>
</feature>
<dbReference type="PRINTS" id="PR00320">
    <property type="entry name" value="GPROTEINBRPT"/>
</dbReference>
<evidence type="ECO:0000313" key="6">
    <source>
        <dbReference type="Proteomes" id="UP000515150"/>
    </source>
</evidence>
<keyword evidence="6" id="KW-1185">Reference proteome</keyword>
<dbReference type="InterPro" id="IPR015943">
    <property type="entry name" value="WD40/YVTN_repeat-like_dom_sf"/>
</dbReference>
<dbReference type="PROSITE" id="PS00678">
    <property type="entry name" value="WD_REPEATS_1"/>
    <property type="match status" value="3"/>
</dbReference>
<dbReference type="CTD" id="381693"/>
<dbReference type="Gene3D" id="1.10.238.10">
    <property type="entry name" value="EF-hand"/>
    <property type="match status" value="1"/>
</dbReference>
<feature type="region of interest" description="Disordered" evidence="4">
    <location>
        <begin position="1"/>
        <end position="46"/>
    </location>
</feature>
<dbReference type="InterPro" id="IPR036322">
    <property type="entry name" value="WD40_repeat_dom_sf"/>
</dbReference>
<feature type="repeat" description="WD" evidence="3">
    <location>
        <begin position="488"/>
        <end position="529"/>
    </location>
</feature>
<evidence type="ECO:0000259" key="5">
    <source>
        <dbReference type="PROSITE" id="PS50222"/>
    </source>
</evidence>